<gene>
    <name evidence="2" type="ORF">ONPGGGGH_00007</name>
</gene>
<proteinExistence type="predicted"/>
<feature type="transmembrane region" description="Helical" evidence="1">
    <location>
        <begin position="7"/>
        <end position="25"/>
    </location>
</feature>
<keyword evidence="1" id="KW-1133">Transmembrane helix</keyword>
<dbReference type="EMBL" id="MT631549">
    <property type="protein sequence ID" value="QNO53709.1"/>
    <property type="molecule type" value="Genomic_DNA"/>
</dbReference>
<evidence type="ECO:0000256" key="1">
    <source>
        <dbReference type="SAM" id="Phobius"/>
    </source>
</evidence>
<reference evidence="2" key="1">
    <citation type="submission" date="2020-06" db="EMBL/GenBank/DDBJ databases">
        <title>Unique genomic features of the anaerobic methanotrophic archaea.</title>
        <authorList>
            <person name="Chadwick G.L."/>
            <person name="Skennerton C.T."/>
            <person name="Laso-Perez R."/>
            <person name="Leu A.O."/>
            <person name="Speth D.R."/>
            <person name="Yu H."/>
            <person name="Morgan-Lang C."/>
            <person name="Hatzenpichler R."/>
            <person name="Goudeau D."/>
            <person name="Malmstrom R."/>
            <person name="Brazelton W.J."/>
            <person name="Woyke T."/>
            <person name="Hallam S.J."/>
            <person name="Tyson G.W."/>
            <person name="Wegener G."/>
            <person name="Boetius A."/>
            <person name="Orphan V."/>
        </authorList>
    </citation>
    <scope>NUCLEOTIDE SEQUENCE</scope>
</reference>
<name>A0A7G9Z0C5_9EURY</name>
<keyword evidence="1" id="KW-0812">Transmembrane</keyword>
<organism evidence="2">
    <name type="scientific">Candidatus Methanophagaceae archaeon ANME-1 ERB6</name>
    <dbReference type="NCBI Taxonomy" id="2759912"/>
    <lineage>
        <taxon>Archaea</taxon>
        <taxon>Methanobacteriati</taxon>
        <taxon>Methanobacteriota</taxon>
        <taxon>Stenosarchaea group</taxon>
        <taxon>Methanomicrobia</taxon>
        <taxon>Candidatus Methanophagales</taxon>
        <taxon>Candidatus Methanophagaceae</taxon>
    </lineage>
</organism>
<keyword evidence="1" id="KW-0472">Membrane</keyword>
<protein>
    <submittedName>
        <fullName evidence="2">Uncharacterized protein</fullName>
    </submittedName>
</protein>
<sequence>MKITMWVGVAVFLVGILIMGAYSMYPLFNSEAEESTILLGIKVSIAMMAIGAAILIITMSVERYKEWKKMKEEISEEELRP</sequence>
<evidence type="ECO:0000313" key="2">
    <source>
        <dbReference type="EMBL" id="QNO53709.1"/>
    </source>
</evidence>
<accession>A0A7G9Z0C5</accession>
<dbReference type="AlphaFoldDB" id="A0A7G9Z0C5"/>
<feature type="transmembrane region" description="Helical" evidence="1">
    <location>
        <begin position="37"/>
        <end position="61"/>
    </location>
</feature>